<dbReference type="CDD" id="cd02192">
    <property type="entry name" value="PurM-like3"/>
    <property type="match status" value="1"/>
</dbReference>
<evidence type="ECO:0000256" key="1">
    <source>
        <dbReference type="ARBA" id="ARBA00022977"/>
    </source>
</evidence>
<dbReference type="InterPro" id="IPR011413">
    <property type="entry name" value="UCP036540_AIR"/>
</dbReference>
<dbReference type="PANTHER" id="PTHR30270">
    <property type="entry name" value="THIAMINE-MONOPHOSPHATE KINASE"/>
    <property type="match status" value="1"/>
</dbReference>
<sequence>MNDLNRLTQSVKKSIGLAHKRDIAAVTGLLNKRMPSGAIALGDDCAAIADRDGFLLFAAEGFLNEFVATQPWFAGYCGVMVNVSDIYAMGGRPIAVVDAIWSDGEAQAKPVLEGMAAASEIYRVPIAGGHSNLRSDRPQLSVAILGRANKLLSSFAAKAGQKLLAAVDLRGHFREPHAWWDASTGSPQERLREDLELLPQLAEGGLCAAAKDISMAGLIGTVLMLLESSGLGGVIDIAAIPRPPDIPLERWLCCFPSYGFVLSVEDKHSEAVIGRFSERGIACSVIGETDASGRLRVADAGSEELLWDLHAEPLTGCGIKPERYASRTL</sequence>
<dbReference type="InterPro" id="IPR024030">
    <property type="entry name" value="AIR_synthase-rel_sll0787"/>
</dbReference>
<organism evidence="4 5">
    <name type="scientific">Candidatus Methylobacter oryzae</name>
    <dbReference type="NCBI Taxonomy" id="2497749"/>
    <lineage>
        <taxon>Bacteria</taxon>
        <taxon>Pseudomonadati</taxon>
        <taxon>Pseudomonadota</taxon>
        <taxon>Gammaproteobacteria</taxon>
        <taxon>Methylococcales</taxon>
        <taxon>Methylococcaceae</taxon>
        <taxon>Methylobacter</taxon>
    </lineage>
</organism>
<comment type="caution">
    <text evidence="4">The sequence shown here is derived from an EMBL/GenBank/DDBJ whole genome shotgun (WGS) entry which is preliminary data.</text>
</comment>
<proteinExistence type="predicted"/>
<dbReference type="RefSeq" id="WP_127027539.1">
    <property type="nucleotide sequence ID" value="NZ_RYFG02000103.1"/>
</dbReference>
<keyword evidence="1" id="KW-0784">Thiamine biosynthesis</keyword>
<dbReference type="Gene3D" id="3.90.650.10">
    <property type="entry name" value="PurM-like C-terminal domain"/>
    <property type="match status" value="1"/>
</dbReference>
<feature type="domain" description="PurM-like N-terminal" evidence="2">
    <location>
        <begin position="42"/>
        <end position="147"/>
    </location>
</feature>
<dbReference type="PIRSF" id="PIRSF036540">
    <property type="entry name" value="UCP036540_AIR"/>
    <property type="match status" value="1"/>
</dbReference>
<dbReference type="InterPro" id="IPR036921">
    <property type="entry name" value="PurM-like_N_sf"/>
</dbReference>
<dbReference type="Gene3D" id="3.30.1330.10">
    <property type="entry name" value="PurM-like, N-terminal domain"/>
    <property type="match status" value="1"/>
</dbReference>
<dbReference type="Pfam" id="PF00586">
    <property type="entry name" value="AIRS"/>
    <property type="match status" value="1"/>
</dbReference>
<evidence type="ECO:0000259" key="2">
    <source>
        <dbReference type="Pfam" id="PF00586"/>
    </source>
</evidence>
<dbReference type="InterPro" id="IPR016188">
    <property type="entry name" value="PurM-like_N"/>
</dbReference>
<reference evidence="4 5" key="1">
    <citation type="journal article" date="2019" name="Antonie Van Leeuwenhoek">
        <title>Description of 'Ca. Methylobacter oryzae' KRF1, a novel species from the environmentally important Methylobacter clade 2.</title>
        <authorList>
            <person name="Khatri K."/>
            <person name="Mohite J.A."/>
            <person name="Pandit P.S."/>
            <person name="Bahulikar R."/>
            <person name="Rahalkar M.C."/>
        </authorList>
    </citation>
    <scope>NUCLEOTIDE SEQUENCE [LARGE SCALE GENOMIC DNA]</scope>
    <source>
        <strain evidence="4 5">KRF1</strain>
    </source>
</reference>
<dbReference type="SUPFAM" id="SSF56042">
    <property type="entry name" value="PurM C-terminal domain-like"/>
    <property type="match status" value="1"/>
</dbReference>
<dbReference type="InterPro" id="IPR036676">
    <property type="entry name" value="PurM-like_C_sf"/>
</dbReference>
<keyword evidence="5" id="KW-1185">Reference proteome</keyword>
<dbReference type="NCBIfam" id="TIGR04049">
    <property type="entry name" value="AIR_rel_sll0787"/>
    <property type="match status" value="1"/>
</dbReference>
<accession>A0ABY3C8W4</accession>
<evidence type="ECO:0000259" key="3">
    <source>
        <dbReference type="Pfam" id="PF02769"/>
    </source>
</evidence>
<feature type="domain" description="PurM-like C-terminal" evidence="3">
    <location>
        <begin position="194"/>
        <end position="298"/>
    </location>
</feature>
<dbReference type="SUPFAM" id="SSF55326">
    <property type="entry name" value="PurM N-terminal domain-like"/>
    <property type="match status" value="1"/>
</dbReference>
<gene>
    <name evidence="4" type="ORF">EKO24_013405</name>
</gene>
<dbReference type="InterPro" id="IPR006283">
    <property type="entry name" value="ThiL-like"/>
</dbReference>
<dbReference type="EMBL" id="RYFG02000103">
    <property type="protein sequence ID" value="TRW93104.1"/>
    <property type="molecule type" value="Genomic_DNA"/>
</dbReference>
<protein>
    <submittedName>
        <fullName evidence="4">Sll0787 family AIR synthase-like protein</fullName>
    </submittedName>
</protein>
<dbReference type="InterPro" id="IPR010918">
    <property type="entry name" value="PurM-like_C_dom"/>
</dbReference>
<name>A0ABY3C8W4_9GAMM</name>
<dbReference type="Proteomes" id="UP000733744">
    <property type="component" value="Unassembled WGS sequence"/>
</dbReference>
<evidence type="ECO:0000313" key="4">
    <source>
        <dbReference type="EMBL" id="TRW93104.1"/>
    </source>
</evidence>
<dbReference type="PANTHER" id="PTHR30270:SF0">
    <property type="entry name" value="THIAMINE-MONOPHOSPHATE KINASE"/>
    <property type="match status" value="1"/>
</dbReference>
<dbReference type="Pfam" id="PF02769">
    <property type="entry name" value="AIRS_C"/>
    <property type="match status" value="1"/>
</dbReference>
<evidence type="ECO:0000313" key="5">
    <source>
        <dbReference type="Proteomes" id="UP000733744"/>
    </source>
</evidence>